<dbReference type="InterPro" id="IPR036179">
    <property type="entry name" value="Ig-like_dom_sf"/>
</dbReference>
<dbReference type="PANTHER" id="PTHR44170">
    <property type="entry name" value="PROTEIN SIDEKICK"/>
    <property type="match status" value="1"/>
</dbReference>
<evidence type="ECO:0000256" key="8">
    <source>
        <dbReference type="ARBA" id="ARBA00022889"/>
    </source>
</evidence>
<dbReference type="Pfam" id="PF00047">
    <property type="entry name" value="ig"/>
    <property type="match status" value="1"/>
</dbReference>
<dbReference type="SUPFAM" id="SSF49265">
    <property type="entry name" value="Fibronectin type III"/>
    <property type="match status" value="2"/>
</dbReference>
<dbReference type="GeneID" id="109257061"/>
<proteinExistence type="inferred from homology"/>
<feature type="compositionally biased region" description="Acidic residues" evidence="14">
    <location>
        <begin position="1185"/>
        <end position="1196"/>
    </location>
</feature>
<dbReference type="SUPFAM" id="SSF48726">
    <property type="entry name" value="Immunoglobulin"/>
    <property type="match status" value="6"/>
</dbReference>
<dbReference type="FunFam" id="2.60.40.10:FF:000574">
    <property type="entry name" value="neurofascin isoform X1"/>
    <property type="match status" value="1"/>
</dbReference>
<evidence type="ECO:0000256" key="9">
    <source>
        <dbReference type="ARBA" id="ARBA00022989"/>
    </source>
</evidence>
<dbReference type="PROSITE" id="PS50853">
    <property type="entry name" value="FN3"/>
    <property type="match status" value="4"/>
</dbReference>
<sequence>MRRLAARGAAGDAGEVAAPAADSTDCARGRHPSPRRLIDLCAIWDPGVFLPAVGWKRASGFARRRLNEAETLNSVREAQLELLEAARPRGPGSRERGPVLRMARQQQPPPWVHAAFLLCLLSLSGAIEIPMDLSQPPTITKQSVKDHIVDPRDNILIECEAKGNPAPSFHWTRNSRFFNIAKDPRVSMRRRSGTLVIDFRSGGRPEEYEGEYQCFARNKFGTALSNRIRLQVSKSPLWPKENLDPVVVQEGAPLTLQCNPPPGLPSPVIFWMSSSMEPITQDKRVSQGHNGDLYFSNVMLQDMQTDYSCNARFHFTHTIQQKNAFTLKVLTNNPYNDSSLRNHPDIYSARGVAERTPSFMYPQGTASSQMVLRGMDLVLECIASGVPTPDIAWYKKGGDLPSDKAKFENFNKALRITNVSEEDSGEYFCLASNKMGSIRHTISVRVKAAPYWLDEPKNLILAPGEDGRLVCRANGNPKPTVQWMVNGEPLQSAPPNPNREVAGDTIIFRDTQISSRAVYQCNTSNEHGYLLANAFVSVLDVPPRMLSPRNQLIRVILYNRTRLDCPFFGSPIPTLRWFKNGQGSNLDGGNYHVYENGSLEIKMIRKEDQGIYTCVATNILGKAENQVRLEVKDPTRIYRMPEDQVAKRGTTVQLECRVKHDPSLKLTVSWLKDDEPLYIGNRMKKEDDSLTIFGVAERDQGSYTCVASTELDQDLAKAYLTVLGRPDRPRDLELTDLAERSVRLTWIPGDDNNSPITDYVVQFEEDQFQPGVWHDHSKFPGSVNSAVLQLSPYVNYQFRVIAINEVGSSHPSLPSERYRTSGAPPESNPADVKGEGTRKNNMEITWTPMNATSAFGPNLRYIIKWRRRETRETWNNVTVWGSRYVVGQTPVYVPYEIRVQAENDFGKGPEPDTVIGYSGEDYPRAAPTDVKIRVLNSTAISLQWNRVYPDTVQGQLREYRAYYWRESSLLKNLWVSQKRQQASFPGDRPRGVVSRLFPYSNYKLEMVVVNGRGDGPRSETKEFTTPEGVPSAPRRFRVRQPNLETINLEWDHPEHPNGILIGYTLKYVAFNGTKLGKQIVENFSPNQTKFTMQRADPVSRYRFTLSARTQVGSGEAATEESPAPPNEAYTNNQADIATQGWFIGLMCAIALLVLILLIVCFIKRSRGGKYPVREKKDVPLGPEDPKEEDGSFDYSDEDNKPLQGSQTSLDGTIKQQESDDSLVDYGEGGEGQFNEDGSFIGQYTVKKDKEETEGNESSEATSPVNAIYSLA</sequence>
<feature type="domain" description="Ig-like" evidence="16">
    <location>
        <begin position="542"/>
        <end position="630"/>
    </location>
</feature>
<dbReference type="Pfam" id="PF00041">
    <property type="entry name" value="fn3"/>
    <property type="match status" value="3"/>
</dbReference>
<dbReference type="InterPro" id="IPR013098">
    <property type="entry name" value="Ig_I-set"/>
</dbReference>
<feature type="domain" description="Ig-like" evidence="16">
    <location>
        <begin position="239"/>
        <end position="326"/>
    </location>
</feature>
<dbReference type="InterPro" id="IPR026965">
    <property type="entry name" value="NFASC_Ig-like"/>
</dbReference>
<dbReference type="PROSITE" id="PS50835">
    <property type="entry name" value="IG_LIKE"/>
    <property type="match status" value="6"/>
</dbReference>
<evidence type="ECO:0000256" key="7">
    <source>
        <dbReference type="ARBA" id="ARBA00022737"/>
    </source>
</evidence>
<dbReference type="FunFam" id="2.60.40.10:FF:000347">
    <property type="entry name" value="Neuronal cell adhesion molecule"/>
    <property type="match status" value="1"/>
</dbReference>
<dbReference type="GO" id="GO:0098632">
    <property type="term" value="F:cell-cell adhesion mediator activity"/>
    <property type="evidence" value="ECO:0007669"/>
    <property type="project" value="TreeGrafter"/>
</dbReference>
<evidence type="ECO:0000256" key="14">
    <source>
        <dbReference type="SAM" id="MobiDB-lite"/>
    </source>
</evidence>
<dbReference type="PANTHER" id="PTHR44170:SF12">
    <property type="entry name" value="NEUROFASCIN"/>
    <property type="match status" value="1"/>
</dbReference>
<dbReference type="CDD" id="cd00063">
    <property type="entry name" value="FN3"/>
    <property type="match status" value="4"/>
</dbReference>
<feature type="region of interest" description="Disordered" evidence="14">
    <location>
        <begin position="1172"/>
        <end position="1271"/>
    </location>
</feature>
<feature type="compositionally biased region" description="Low complexity" evidence="14">
    <location>
        <begin position="1"/>
        <end position="21"/>
    </location>
</feature>
<dbReference type="SMART" id="SM00060">
    <property type="entry name" value="FN3"/>
    <property type="match status" value="4"/>
</dbReference>
<dbReference type="Proteomes" id="UP001165780">
    <property type="component" value="Unplaced"/>
</dbReference>
<keyword evidence="18" id="KW-1185">Reference proteome</keyword>
<dbReference type="AlphaFoldDB" id="A0A9V1ETT5"/>
<feature type="domain" description="Ig-like" evidence="16">
    <location>
        <begin position="137"/>
        <end position="233"/>
    </location>
</feature>
<dbReference type="FunFam" id="2.60.40.10:FF:000038">
    <property type="entry name" value="Neuronal cell adhesion molecule"/>
    <property type="match status" value="1"/>
</dbReference>
<name>A0A9V1ETT5_PANPR</name>
<dbReference type="Pfam" id="PF13882">
    <property type="entry name" value="Bravo_FIGEY"/>
    <property type="match status" value="1"/>
</dbReference>
<feature type="domain" description="Fibronectin type-III" evidence="17">
    <location>
        <begin position="728"/>
        <end position="823"/>
    </location>
</feature>
<accession>A0A9V1ETT5</accession>
<feature type="region of interest" description="Disordered" evidence="14">
    <location>
        <begin position="811"/>
        <end position="836"/>
    </location>
</feature>
<evidence type="ECO:0000256" key="2">
    <source>
        <dbReference type="ARBA" id="ARBA00008588"/>
    </source>
</evidence>
<dbReference type="Gene3D" id="2.60.40.10">
    <property type="entry name" value="Immunoglobulins"/>
    <property type="match status" value="10"/>
</dbReference>
<evidence type="ECO:0000256" key="12">
    <source>
        <dbReference type="ARBA" id="ARBA00023180"/>
    </source>
</evidence>
<dbReference type="FunFam" id="2.60.40.10:FF:000057">
    <property type="entry name" value="neural cell adhesion molecule L1"/>
    <property type="match status" value="1"/>
</dbReference>
<feature type="domain" description="Ig-like" evidence="16">
    <location>
        <begin position="634"/>
        <end position="716"/>
    </location>
</feature>
<evidence type="ECO:0000256" key="13">
    <source>
        <dbReference type="ARBA" id="ARBA00023319"/>
    </source>
</evidence>
<dbReference type="InterPro" id="IPR013783">
    <property type="entry name" value="Ig-like_fold"/>
</dbReference>
<dbReference type="Pfam" id="PF13927">
    <property type="entry name" value="Ig_3"/>
    <property type="match status" value="2"/>
</dbReference>
<dbReference type="InterPro" id="IPR036116">
    <property type="entry name" value="FN3_sf"/>
</dbReference>
<keyword evidence="8" id="KW-0130">Cell adhesion</keyword>
<evidence type="ECO:0000256" key="10">
    <source>
        <dbReference type="ARBA" id="ARBA00023136"/>
    </source>
</evidence>
<dbReference type="InterPro" id="IPR003961">
    <property type="entry name" value="FN3_dom"/>
</dbReference>
<dbReference type="InterPro" id="IPR003599">
    <property type="entry name" value="Ig_sub"/>
</dbReference>
<dbReference type="CDD" id="cd05731">
    <property type="entry name" value="Ig3_L1-CAM_like"/>
    <property type="match status" value="1"/>
</dbReference>
<keyword evidence="4" id="KW-0597">Phosphoprotein</keyword>
<dbReference type="CDD" id="cd05875">
    <property type="entry name" value="IgI_hNeurofascin_like"/>
    <property type="match status" value="1"/>
</dbReference>
<dbReference type="SMART" id="SM00409">
    <property type="entry name" value="IG"/>
    <property type="match status" value="6"/>
</dbReference>
<keyword evidence="6" id="KW-0732">Signal</keyword>
<keyword evidence="5 15" id="KW-0812">Transmembrane</keyword>
<feature type="domain" description="Fibronectin type-III" evidence="17">
    <location>
        <begin position="828"/>
        <end position="921"/>
    </location>
</feature>
<dbReference type="GO" id="GO:0005886">
    <property type="term" value="C:plasma membrane"/>
    <property type="evidence" value="ECO:0007669"/>
    <property type="project" value="UniProtKB-SubCell"/>
</dbReference>
<evidence type="ECO:0000256" key="15">
    <source>
        <dbReference type="SAM" id="Phobius"/>
    </source>
</evidence>
<dbReference type="GO" id="GO:0030424">
    <property type="term" value="C:axon"/>
    <property type="evidence" value="ECO:0007669"/>
    <property type="project" value="UniProtKB-ARBA"/>
</dbReference>
<feature type="domain" description="Fibronectin type-III" evidence="17">
    <location>
        <begin position="1032"/>
        <end position="1128"/>
    </location>
</feature>
<evidence type="ECO:0000259" key="17">
    <source>
        <dbReference type="PROSITE" id="PS50853"/>
    </source>
</evidence>
<dbReference type="FunFam" id="2.60.40.10:FF:001360">
    <property type="entry name" value="neurofascin isoform X1"/>
    <property type="match status" value="1"/>
</dbReference>
<keyword evidence="12" id="KW-0325">Glycoprotein</keyword>
<keyword evidence="10 15" id="KW-0472">Membrane</keyword>
<dbReference type="InterPro" id="IPR013151">
    <property type="entry name" value="Immunoglobulin_dom"/>
</dbReference>
<evidence type="ECO:0000256" key="6">
    <source>
        <dbReference type="ARBA" id="ARBA00022729"/>
    </source>
</evidence>
<dbReference type="CTD" id="23114"/>
<dbReference type="FunFam" id="2.60.40.10:FF:000238">
    <property type="entry name" value="Neuronal cell adhesion molecule"/>
    <property type="match status" value="1"/>
</dbReference>
<evidence type="ECO:0000256" key="4">
    <source>
        <dbReference type="ARBA" id="ARBA00022553"/>
    </source>
</evidence>
<keyword evidence="7" id="KW-0677">Repeat</keyword>
<feature type="region of interest" description="Disordered" evidence="14">
    <location>
        <begin position="1109"/>
        <end position="1129"/>
    </location>
</feature>
<evidence type="ECO:0000256" key="11">
    <source>
        <dbReference type="ARBA" id="ARBA00023157"/>
    </source>
</evidence>
<evidence type="ECO:0000256" key="1">
    <source>
        <dbReference type="ARBA" id="ARBA00004251"/>
    </source>
</evidence>
<feature type="compositionally biased region" description="Basic and acidic residues" evidence="14">
    <location>
        <begin position="1014"/>
        <end position="1024"/>
    </location>
</feature>
<evidence type="ECO:0000313" key="19">
    <source>
        <dbReference type="RefSeq" id="XP_019288634.2"/>
    </source>
</evidence>
<feature type="domain" description="Ig-like" evidence="16">
    <location>
        <begin position="357"/>
        <end position="445"/>
    </location>
</feature>
<feature type="compositionally biased region" description="Polar residues" evidence="14">
    <location>
        <begin position="1202"/>
        <end position="1215"/>
    </location>
</feature>
<comment type="subcellular location">
    <subcellularLocation>
        <location evidence="1">Cell membrane</location>
        <topology evidence="1">Single-pass type I membrane protein</topology>
    </subcellularLocation>
</comment>
<feature type="region of interest" description="Disordered" evidence="14">
    <location>
        <begin position="1013"/>
        <end position="1032"/>
    </location>
</feature>
<feature type="domain" description="Fibronectin type-III" evidence="17">
    <location>
        <begin position="926"/>
        <end position="1028"/>
    </location>
</feature>
<dbReference type="FunFam" id="2.60.40.10:FF:000114">
    <property type="entry name" value="Neuronal cell adhesion molecule"/>
    <property type="match status" value="1"/>
</dbReference>
<evidence type="ECO:0000259" key="16">
    <source>
        <dbReference type="PROSITE" id="PS50835"/>
    </source>
</evidence>
<dbReference type="SMART" id="SM00408">
    <property type="entry name" value="IGc2"/>
    <property type="match status" value="6"/>
</dbReference>
<comment type="similarity">
    <text evidence="2">Belongs to the immunoglobulin superfamily. L1/neurofascin/NgCAM family.</text>
</comment>
<dbReference type="InterPro" id="IPR003598">
    <property type="entry name" value="Ig_sub2"/>
</dbReference>
<keyword evidence="3" id="KW-1003">Cell membrane</keyword>
<keyword evidence="11" id="KW-1015">Disulfide bond</keyword>
<reference evidence="19" key="1">
    <citation type="submission" date="2025-08" db="UniProtKB">
        <authorList>
            <consortium name="RefSeq"/>
        </authorList>
    </citation>
    <scope>IDENTIFICATION</scope>
    <source>
        <tissue evidence="19">Whole blood</tissue>
    </source>
</reference>
<dbReference type="FunFam" id="2.60.40.10:FF:000005">
    <property type="entry name" value="Neuronal cell adhesion molecule"/>
    <property type="match status" value="1"/>
</dbReference>
<dbReference type="InterPro" id="IPR026966">
    <property type="entry name" value="Neurofascin/L1/NrCAM_C"/>
</dbReference>
<protein>
    <submittedName>
        <fullName evidence="19">Neurofascin isoform X17</fullName>
    </submittedName>
</protein>
<evidence type="ECO:0000313" key="18">
    <source>
        <dbReference type="Proteomes" id="UP001165780"/>
    </source>
</evidence>
<dbReference type="InterPro" id="IPR007110">
    <property type="entry name" value="Ig-like_dom"/>
</dbReference>
<feature type="transmembrane region" description="Helical" evidence="15">
    <location>
        <begin position="1141"/>
        <end position="1162"/>
    </location>
</feature>
<keyword evidence="13" id="KW-0393">Immunoglobulin domain</keyword>
<feature type="region of interest" description="Disordered" evidence="14">
    <location>
        <begin position="1"/>
        <end position="30"/>
    </location>
</feature>
<keyword evidence="9 15" id="KW-1133">Transmembrane helix</keyword>
<feature type="domain" description="Ig-like" evidence="16">
    <location>
        <begin position="450"/>
        <end position="537"/>
    </location>
</feature>
<dbReference type="GO" id="GO:0007420">
    <property type="term" value="P:brain development"/>
    <property type="evidence" value="ECO:0007669"/>
    <property type="project" value="TreeGrafter"/>
</dbReference>
<dbReference type="RefSeq" id="XP_019288634.2">
    <property type="nucleotide sequence ID" value="XM_019433089.2"/>
</dbReference>
<dbReference type="Pfam" id="PF07679">
    <property type="entry name" value="I-set"/>
    <property type="match status" value="3"/>
</dbReference>
<evidence type="ECO:0000256" key="5">
    <source>
        <dbReference type="ARBA" id="ARBA00022692"/>
    </source>
</evidence>
<dbReference type="CDD" id="cd05845">
    <property type="entry name" value="IgI_2_L1-CAM_like"/>
    <property type="match status" value="1"/>
</dbReference>
<organism evidence="18 19">
    <name type="scientific">Panthera pardus</name>
    <name type="common">Leopard</name>
    <name type="synonym">Felis pardus</name>
    <dbReference type="NCBI Taxonomy" id="9691"/>
    <lineage>
        <taxon>Eukaryota</taxon>
        <taxon>Metazoa</taxon>
        <taxon>Chordata</taxon>
        <taxon>Craniata</taxon>
        <taxon>Vertebrata</taxon>
        <taxon>Euteleostomi</taxon>
        <taxon>Mammalia</taxon>
        <taxon>Eutheria</taxon>
        <taxon>Laurasiatheria</taxon>
        <taxon>Carnivora</taxon>
        <taxon>Feliformia</taxon>
        <taxon>Felidae</taxon>
        <taxon>Pantherinae</taxon>
        <taxon>Panthera</taxon>
    </lineage>
</organism>
<dbReference type="FunFam" id="2.60.40.10:FF:000078">
    <property type="entry name" value="Neuronal cell adhesion molecule"/>
    <property type="match status" value="1"/>
</dbReference>
<dbReference type="GO" id="GO:0007411">
    <property type="term" value="P:axon guidance"/>
    <property type="evidence" value="ECO:0007669"/>
    <property type="project" value="TreeGrafter"/>
</dbReference>
<dbReference type="FunFam" id="2.60.40.10:FF:000363">
    <property type="entry name" value="neurofascin isoform X1"/>
    <property type="match status" value="1"/>
</dbReference>
<gene>
    <name evidence="19" type="primary">NFASC</name>
</gene>
<evidence type="ECO:0000256" key="3">
    <source>
        <dbReference type="ARBA" id="ARBA00022475"/>
    </source>
</evidence>